<dbReference type="InterPro" id="IPR003661">
    <property type="entry name" value="HisK_dim/P_dom"/>
</dbReference>
<dbReference type="Gene3D" id="3.30.565.10">
    <property type="entry name" value="Histidine kinase-like ATPase, C-terminal domain"/>
    <property type="match status" value="1"/>
</dbReference>
<evidence type="ECO:0000313" key="12">
    <source>
        <dbReference type="Proteomes" id="UP000325517"/>
    </source>
</evidence>
<comment type="catalytic activity">
    <reaction evidence="1">
        <text>ATP + protein L-histidine = ADP + protein N-phospho-L-histidine.</text>
        <dbReference type="EC" id="2.7.13.3"/>
    </reaction>
</comment>
<dbReference type="Pfam" id="PF02518">
    <property type="entry name" value="HATPase_c"/>
    <property type="match status" value="1"/>
</dbReference>
<sequence length="386" mass="44569">MRKLYSFYVFLWRWFFKCKERLGDVVLAEYKYKKKFEHIFQSYSSGLIFINEKGEILEVNSKIEEIFQTKRNELCGMNALQLLESLDESFENKKAFIQTVLQDGNAELFSELQNSLGELKYIRIRVSKQKDTKLYLTEIHDESEKMTMKKRLDHSESLSTLGQLAASIAHEIRNPMTSLKGFTQLLYKTANEDGKRYLTVINDEIKRMEEILTEFLEVSKPTNNKFYYFEVKDLIEEVVNFMTPQAIMNNINQVITFRVDENRKILGDRNLLKQVFINAIKNAIEAMPKGGNISINVMEDIKHTDDKFICISIEDQGHGIEEKNLEKIFDPFFSTKNGGTGLGLPHIYKVIESHGGTIVVDSSVGKGTIFKLILPSKVEIKPILTI</sequence>
<proteinExistence type="predicted"/>
<name>A0A5J6SLD1_9BACI</name>
<organism evidence="11 12">
    <name type="scientific">Psychrobacillus glaciei</name>
    <dbReference type="NCBI Taxonomy" id="2283160"/>
    <lineage>
        <taxon>Bacteria</taxon>
        <taxon>Bacillati</taxon>
        <taxon>Bacillota</taxon>
        <taxon>Bacilli</taxon>
        <taxon>Bacillales</taxon>
        <taxon>Bacillaceae</taxon>
        <taxon>Psychrobacillus</taxon>
    </lineage>
</organism>
<evidence type="ECO:0000259" key="10">
    <source>
        <dbReference type="PROSITE" id="PS50112"/>
    </source>
</evidence>
<dbReference type="Pfam" id="PF00989">
    <property type="entry name" value="PAS"/>
    <property type="match status" value="1"/>
</dbReference>
<dbReference type="SUPFAM" id="SSF55785">
    <property type="entry name" value="PYP-like sensor domain (PAS domain)"/>
    <property type="match status" value="1"/>
</dbReference>
<dbReference type="InterPro" id="IPR013767">
    <property type="entry name" value="PAS_fold"/>
</dbReference>
<gene>
    <name evidence="11" type="ORF">PB01_05305</name>
</gene>
<dbReference type="InterPro" id="IPR000014">
    <property type="entry name" value="PAS"/>
</dbReference>
<dbReference type="GO" id="GO:0000155">
    <property type="term" value="F:phosphorelay sensor kinase activity"/>
    <property type="evidence" value="ECO:0007669"/>
    <property type="project" value="InterPro"/>
</dbReference>
<protein>
    <recommendedName>
        <fullName evidence="2">histidine kinase</fullName>
        <ecNumber evidence="2">2.7.13.3</ecNumber>
    </recommendedName>
</protein>
<dbReference type="InterPro" id="IPR035965">
    <property type="entry name" value="PAS-like_dom_sf"/>
</dbReference>
<evidence type="ECO:0000256" key="5">
    <source>
        <dbReference type="ARBA" id="ARBA00022741"/>
    </source>
</evidence>
<keyword evidence="7" id="KW-0067">ATP-binding</keyword>
<dbReference type="Proteomes" id="UP000325517">
    <property type="component" value="Chromosome"/>
</dbReference>
<evidence type="ECO:0000256" key="4">
    <source>
        <dbReference type="ARBA" id="ARBA00022679"/>
    </source>
</evidence>
<feature type="domain" description="Histidine kinase" evidence="9">
    <location>
        <begin position="167"/>
        <end position="378"/>
    </location>
</feature>
<dbReference type="CDD" id="cd00082">
    <property type="entry name" value="HisKA"/>
    <property type="match status" value="1"/>
</dbReference>
<dbReference type="SMART" id="SM00091">
    <property type="entry name" value="PAS"/>
    <property type="match status" value="1"/>
</dbReference>
<dbReference type="SMART" id="SM00388">
    <property type="entry name" value="HisKA"/>
    <property type="match status" value="1"/>
</dbReference>
<dbReference type="EC" id="2.7.13.3" evidence="2"/>
<dbReference type="Pfam" id="PF00512">
    <property type="entry name" value="HisKA"/>
    <property type="match status" value="1"/>
</dbReference>
<dbReference type="InterPro" id="IPR005467">
    <property type="entry name" value="His_kinase_dom"/>
</dbReference>
<dbReference type="SMART" id="SM00387">
    <property type="entry name" value="HATPase_c"/>
    <property type="match status" value="1"/>
</dbReference>
<dbReference type="InterPro" id="IPR003594">
    <property type="entry name" value="HATPase_dom"/>
</dbReference>
<dbReference type="InterPro" id="IPR004358">
    <property type="entry name" value="Sig_transdc_His_kin-like_C"/>
</dbReference>
<keyword evidence="3" id="KW-0597">Phosphoprotein</keyword>
<evidence type="ECO:0000256" key="3">
    <source>
        <dbReference type="ARBA" id="ARBA00022553"/>
    </source>
</evidence>
<evidence type="ECO:0000313" key="11">
    <source>
        <dbReference type="EMBL" id="QFF98283.1"/>
    </source>
</evidence>
<evidence type="ECO:0000256" key="6">
    <source>
        <dbReference type="ARBA" id="ARBA00022777"/>
    </source>
</evidence>
<dbReference type="SUPFAM" id="SSF47384">
    <property type="entry name" value="Homodimeric domain of signal transducing histidine kinase"/>
    <property type="match status" value="1"/>
</dbReference>
<dbReference type="EMBL" id="CP031223">
    <property type="protein sequence ID" value="QFF98283.1"/>
    <property type="molecule type" value="Genomic_DNA"/>
</dbReference>
<dbReference type="InterPro" id="IPR036890">
    <property type="entry name" value="HATPase_C_sf"/>
</dbReference>
<dbReference type="PROSITE" id="PS50109">
    <property type="entry name" value="HIS_KIN"/>
    <property type="match status" value="1"/>
</dbReference>
<evidence type="ECO:0000259" key="9">
    <source>
        <dbReference type="PROSITE" id="PS50109"/>
    </source>
</evidence>
<keyword evidence="4" id="KW-0808">Transferase</keyword>
<keyword evidence="5" id="KW-0547">Nucleotide-binding</keyword>
<dbReference type="CDD" id="cd00130">
    <property type="entry name" value="PAS"/>
    <property type="match status" value="1"/>
</dbReference>
<keyword evidence="8" id="KW-0902">Two-component regulatory system</keyword>
<feature type="domain" description="PAS" evidence="10">
    <location>
        <begin position="32"/>
        <end position="104"/>
    </location>
</feature>
<dbReference type="KEGG" id="psyo:PB01_05305"/>
<dbReference type="PRINTS" id="PR00344">
    <property type="entry name" value="BCTRLSENSOR"/>
</dbReference>
<dbReference type="Gene3D" id="1.10.287.130">
    <property type="match status" value="1"/>
</dbReference>
<accession>A0A5J6SLD1</accession>
<reference evidence="11 12" key="1">
    <citation type="submission" date="2018-07" db="EMBL/GenBank/DDBJ databases">
        <title>Complete genome sequence of Psychrobacillus sp. PB01, isolated from iceberg, and comparative genome analysis of Psychrobacillus strains.</title>
        <authorList>
            <person name="Lee P.C."/>
        </authorList>
    </citation>
    <scope>NUCLEOTIDE SEQUENCE [LARGE SCALE GENOMIC DNA]</scope>
    <source>
        <strain evidence="11 12">PB01</strain>
    </source>
</reference>
<dbReference type="Gene3D" id="3.30.450.20">
    <property type="entry name" value="PAS domain"/>
    <property type="match status" value="1"/>
</dbReference>
<dbReference type="PROSITE" id="PS50112">
    <property type="entry name" value="PAS"/>
    <property type="match status" value="1"/>
</dbReference>
<dbReference type="AlphaFoldDB" id="A0A5J6SLD1"/>
<evidence type="ECO:0000256" key="7">
    <source>
        <dbReference type="ARBA" id="ARBA00022840"/>
    </source>
</evidence>
<dbReference type="PANTHER" id="PTHR43065">
    <property type="entry name" value="SENSOR HISTIDINE KINASE"/>
    <property type="match status" value="1"/>
</dbReference>
<keyword evidence="6" id="KW-0418">Kinase</keyword>
<evidence type="ECO:0000256" key="8">
    <source>
        <dbReference type="ARBA" id="ARBA00023012"/>
    </source>
</evidence>
<dbReference type="SUPFAM" id="SSF55874">
    <property type="entry name" value="ATPase domain of HSP90 chaperone/DNA topoisomerase II/histidine kinase"/>
    <property type="match status" value="1"/>
</dbReference>
<dbReference type="NCBIfam" id="TIGR00229">
    <property type="entry name" value="sensory_box"/>
    <property type="match status" value="1"/>
</dbReference>
<dbReference type="GO" id="GO:0006355">
    <property type="term" value="P:regulation of DNA-templated transcription"/>
    <property type="evidence" value="ECO:0007669"/>
    <property type="project" value="InterPro"/>
</dbReference>
<dbReference type="InterPro" id="IPR036097">
    <property type="entry name" value="HisK_dim/P_sf"/>
</dbReference>
<evidence type="ECO:0000256" key="1">
    <source>
        <dbReference type="ARBA" id="ARBA00000085"/>
    </source>
</evidence>
<evidence type="ECO:0000256" key="2">
    <source>
        <dbReference type="ARBA" id="ARBA00012438"/>
    </source>
</evidence>
<keyword evidence="12" id="KW-1185">Reference proteome</keyword>
<dbReference type="PANTHER" id="PTHR43065:SF10">
    <property type="entry name" value="PEROXIDE STRESS-ACTIVATED HISTIDINE KINASE MAK3"/>
    <property type="match status" value="1"/>
</dbReference>
<dbReference type="GO" id="GO:0005524">
    <property type="term" value="F:ATP binding"/>
    <property type="evidence" value="ECO:0007669"/>
    <property type="project" value="UniProtKB-KW"/>
</dbReference>